<keyword evidence="11" id="KW-1185">Reference proteome</keyword>
<dbReference type="PRINTS" id="PR00474">
    <property type="entry name" value="GLU5KINASE"/>
</dbReference>
<dbReference type="Gene3D" id="3.40.1160.10">
    <property type="entry name" value="Acetylglutamate kinase-like"/>
    <property type="match status" value="1"/>
</dbReference>
<dbReference type="SUPFAM" id="SSF53633">
    <property type="entry name" value="Carbamate kinase-like"/>
    <property type="match status" value="1"/>
</dbReference>
<sequence>MSAGEELLAARRIVVKVGSSSVSGENAGQIATLVGSLARLYTAGAEVILVSSGAIATGVPFLRLEERPDDLATQQAAAAVGQNILVNRYQRALSSHDIIAGQVLLTAHDMENPTHRDNARRALERLLQLGTLPIINENDTVATHEIRFGDNDRLAALVARLIGADQLVLLSDVDALYTAPPTTVGARRIERVPYGDELQGIQIGEAQSGWGTGGARTKVEAARLATDAGTAVLLTETRLLPAVLDGADHGTRFAAAG</sequence>
<keyword evidence="3 8" id="KW-0641">Proline biosynthesis</keyword>
<keyword evidence="5 8" id="KW-0547">Nucleotide-binding</keyword>
<dbReference type="Proteomes" id="UP000608530">
    <property type="component" value="Unassembled WGS sequence"/>
</dbReference>
<reference evidence="10" key="1">
    <citation type="submission" date="2020-12" db="EMBL/GenBank/DDBJ databases">
        <title>Leucobacter sp. CAS1, isolated from Chromium sludge.</title>
        <authorList>
            <person name="Xu Z."/>
        </authorList>
    </citation>
    <scope>NUCLEOTIDE SEQUENCE</scope>
    <source>
        <strain evidence="10">CSA1</strain>
    </source>
</reference>
<feature type="binding site" evidence="8">
    <location>
        <begin position="171"/>
        <end position="172"/>
    </location>
    <ligand>
        <name>ATP</name>
        <dbReference type="ChEBI" id="CHEBI:30616"/>
    </ligand>
</feature>
<evidence type="ECO:0000256" key="1">
    <source>
        <dbReference type="ARBA" id="ARBA00022490"/>
    </source>
</evidence>
<accession>A0A934UVE7</accession>
<dbReference type="Pfam" id="PF00696">
    <property type="entry name" value="AA_kinase"/>
    <property type="match status" value="1"/>
</dbReference>
<comment type="caution">
    <text evidence="10">The sequence shown here is derived from an EMBL/GenBank/DDBJ whole genome shotgun (WGS) entry which is preliminary data.</text>
</comment>
<dbReference type="InterPro" id="IPR011529">
    <property type="entry name" value="Glu_5kinase"/>
</dbReference>
<evidence type="ECO:0000256" key="6">
    <source>
        <dbReference type="ARBA" id="ARBA00022777"/>
    </source>
</evidence>
<dbReference type="GO" id="GO:0055129">
    <property type="term" value="P:L-proline biosynthetic process"/>
    <property type="evidence" value="ECO:0007669"/>
    <property type="project" value="UniProtKB-UniRule"/>
</dbReference>
<dbReference type="FunFam" id="3.40.1160.10:FF:000006">
    <property type="entry name" value="Glutamate 5-kinase"/>
    <property type="match status" value="1"/>
</dbReference>
<evidence type="ECO:0000256" key="4">
    <source>
        <dbReference type="ARBA" id="ARBA00022679"/>
    </source>
</evidence>
<dbReference type="InterPro" id="IPR041739">
    <property type="entry name" value="G5K_ProB"/>
</dbReference>
<dbReference type="EMBL" id="JAEHOH010000011">
    <property type="protein sequence ID" value="MBK0419148.1"/>
    <property type="molecule type" value="Genomic_DNA"/>
</dbReference>
<keyword evidence="4 8" id="KW-0808">Transferase</keyword>
<dbReference type="NCBIfam" id="TIGR01027">
    <property type="entry name" value="proB"/>
    <property type="match status" value="1"/>
</dbReference>
<comment type="similarity">
    <text evidence="8">Belongs to the glutamate 5-kinase family.</text>
</comment>
<evidence type="ECO:0000256" key="8">
    <source>
        <dbReference type="HAMAP-Rule" id="MF_00456"/>
    </source>
</evidence>
<dbReference type="PIRSF" id="PIRSF000729">
    <property type="entry name" value="GK"/>
    <property type="match status" value="1"/>
</dbReference>
<evidence type="ECO:0000259" key="9">
    <source>
        <dbReference type="Pfam" id="PF00696"/>
    </source>
</evidence>
<feature type="binding site" evidence="8">
    <location>
        <position position="16"/>
    </location>
    <ligand>
        <name>ATP</name>
        <dbReference type="ChEBI" id="CHEBI:30616"/>
    </ligand>
</feature>
<feature type="binding site" evidence="8">
    <location>
        <position position="52"/>
    </location>
    <ligand>
        <name>substrate</name>
    </ligand>
</feature>
<dbReference type="AlphaFoldDB" id="A0A934UVE7"/>
<feature type="binding site" evidence="8">
    <location>
        <position position="151"/>
    </location>
    <ligand>
        <name>substrate</name>
    </ligand>
</feature>
<evidence type="ECO:0000256" key="5">
    <source>
        <dbReference type="ARBA" id="ARBA00022741"/>
    </source>
</evidence>
<comment type="pathway">
    <text evidence="8">Amino-acid biosynthesis; L-proline biosynthesis; L-glutamate 5-semialdehyde from L-glutamate: step 1/2.</text>
</comment>
<dbReference type="PANTHER" id="PTHR43654">
    <property type="entry name" value="GLUTAMATE 5-KINASE"/>
    <property type="match status" value="1"/>
</dbReference>
<keyword evidence="2 8" id="KW-0028">Amino-acid biosynthesis</keyword>
<dbReference type="InterPro" id="IPR001057">
    <property type="entry name" value="Glu/AcGlu_kinase"/>
</dbReference>
<dbReference type="InterPro" id="IPR001048">
    <property type="entry name" value="Asp/Glu/Uridylate_kinase"/>
</dbReference>
<keyword evidence="6 8" id="KW-0418">Kinase</keyword>
<comment type="function">
    <text evidence="8">Catalyzes the transfer of a phosphate group to glutamate to form L-glutamate 5-phosphate.</text>
</comment>
<comment type="catalytic activity">
    <reaction evidence="8">
        <text>L-glutamate + ATP = L-glutamyl 5-phosphate + ADP</text>
        <dbReference type="Rhea" id="RHEA:14877"/>
        <dbReference type="ChEBI" id="CHEBI:29985"/>
        <dbReference type="ChEBI" id="CHEBI:30616"/>
        <dbReference type="ChEBI" id="CHEBI:58274"/>
        <dbReference type="ChEBI" id="CHEBI:456216"/>
        <dbReference type="EC" id="2.7.2.11"/>
    </reaction>
</comment>
<dbReference type="PANTHER" id="PTHR43654:SF1">
    <property type="entry name" value="ISOPENTENYL PHOSPHATE KINASE"/>
    <property type="match status" value="1"/>
</dbReference>
<evidence type="ECO:0000256" key="7">
    <source>
        <dbReference type="ARBA" id="ARBA00022840"/>
    </source>
</evidence>
<comment type="caution">
    <text evidence="8">Lacks conserved residue(s) required for the propagation of feature annotation.</text>
</comment>
<evidence type="ECO:0000313" key="11">
    <source>
        <dbReference type="Proteomes" id="UP000608530"/>
    </source>
</evidence>
<dbReference type="CDD" id="cd04242">
    <property type="entry name" value="AAK_G5K_ProB"/>
    <property type="match status" value="1"/>
</dbReference>
<dbReference type="InterPro" id="IPR005715">
    <property type="entry name" value="Glu_5kinase/COase_Synthase"/>
</dbReference>
<keyword evidence="7 8" id="KW-0067">ATP-binding</keyword>
<gene>
    <name evidence="8 10" type="primary">proB</name>
    <name evidence="10" type="ORF">JD276_08890</name>
</gene>
<evidence type="ECO:0000313" key="10">
    <source>
        <dbReference type="EMBL" id="MBK0419148.1"/>
    </source>
</evidence>
<feature type="domain" description="Aspartate/glutamate/uridylate kinase" evidence="9">
    <location>
        <begin position="12"/>
        <end position="230"/>
    </location>
</feature>
<comment type="subcellular location">
    <subcellularLocation>
        <location evidence="8">Cytoplasm</location>
    </subcellularLocation>
</comment>
<evidence type="ECO:0000256" key="3">
    <source>
        <dbReference type="ARBA" id="ARBA00022650"/>
    </source>
</evidence>
<feature type="binding site" evidence="8">
    <location>
        <position position="139"/>
    </location>
    <ligand>
        <name>substrate</name>
    </ligand>
</feature>
<dbReference type="GO" id="GO:0005524">
    <property type="term" value="F:ATP binding"/>
    <property type="evidence" value="ECO:0007669"/>
    <property type="project" value="UniProtKB-KW"/>
</dbReference>
<protein>
    <recommendedName>
        <fullName evidence="8">Glutamate 5-kinase</fullName>
        <ecNumber evidence="8">2.7.2.11</ecNumber>
    </recommendedName>
    <alternativeName>
        <fullName evidence="8">Gamma-glutamyl kinase</fullName>
        <shortName evidence="8">GK</shortName>
    </alternativeName>
</protein>
<dbReference type="GO" id="GO:0005829">
    <property type="term" value="C:cytosol"/>
    <property type="evidence" value="ECO:0007669"/>
    <property type="project" value="TreeGrafter"/>
</dbReference>
<dbReference type="RefSeq" id="WP_200115289.1">
    <property type="nucleotide sequence ID" value="NZ_JAEHOH010000011.1"/>
</dbReference>
<dbReference type="EC" id="2.7.2.11" evidence="8"/>
<dbReference type="HAMAP" id="MF_00456">
    <property type="entry name" value="ProB"/>
    <property type="match status" value="1"/>
</dbReference>
<keyword evidence="1 8" id="KW-0963">Cytoplasm</keyword>
<organism evidence="10 11">
    <name type="scientific">Leucobacter chromiisoli</name>
    <dbReference type="NCBI Taxonomy" id="2796471"/>
    <lineage>
        <taxon>Bacteria</taxon>
        <taxon>Bacillati</taxon>
        <taxon>Actinomycetota</taxon>
        <taxon>Actinomycetes</taxon>
        <taxon>Micrococcales</taxon>
        <taxon>Microbacteriaceae</taxon>
        <taxon>Leucobacter</taxon>
    </lineage>
</organism>
<proteinExistence type="inferred from homology"/>
<name>A0A934UVE7_9MICO</name>
<dbReference type="GO" id="GO:0004349">
    <property type="term" value="F:glutamate 5-kinase activity"/>
    <property type="evidence" value="ECO:0007669"/>
    <property type="project" value="UniProtKB-UniRule"/>
</dbReference>
<dbReference type="InterPro" id="IPR036393">
    <property type="entry name" value="AceGlu_kinase-like_sf"/>
</dbReference>
<evidence type="ECO:0000256" key="2">
    <source>
        <dbReference type="ARBA" id="ARBA00022605"/>
    </source>
</evidence>